<dbReference type="GO" id="GO:0005886">
    <property type="term" value="C:plasma membrane"/>
    <property type="evidence" value="ECO:0007669"/>
    <property type="project" value="UniProtKB-SubCell"/>
</dbReference>
<keyword evidence="3" id="KW-1003">Cell membrane</keyword>
<evidence type="ECO:0000256" key="2">
    <source>
        <dbReference type="ARBA" id="ARBA00022448"/>
    </source>
</evidence>
<comment type="similarity">
    <text evidence="7">Belongs to the binding-protein-dependent transport system permease family.</text>
</comment>
<comment type="subcellular location">
    <subcellularLocation>
        <location evidence="1 7">Cell membrane</location>
        <topology evidence="1 7">Multi-pass membrane protein</topology>
    </subcellularLocation>
</comment>
<keyword evidence="4 7" id="KW-0812">Transmembrane</keyword>
<evidence type="ECO:0000256" key="6">
    <source>
        <dbReference type="ARBA" id="ARBA00023136"/>
    </source>
</evidence>
<evidence type="ECO:0000256" key="4">
    <source>
        <dbReference type="ARBA" id="ARBA00022692"/>
    </source>
</evidence>
<feature type="transmembrane region" description="Helical" evidence="7">
    <location>
        <begin position="197"/>
        <end position="218"/>
    </location>
</feature>
<dbReference type="Gene3D" id="1.10.3720.10">
    <property type="entry name" value="MetI-like"/>
    <property type="match status" value="1"/>
</dbReference>
<dbReference type="SUPFAM" id="SSF161098">
    <property type="entry name" value="MetI-like"/>
    <property type="match status" value="1"/>
</dbReference>
<proteinExistence type="inferred from homology"/>
<evidence type="ECO:0000256" key="7">
    <source>
        <dbReference type="RuleBase" id="RU363032"/>
    </source>
</evidence>
<evidence type="ECO:0000256" key="3">
    <source>
        <dbReference type="ARBA" id="ARBA00022475"/>
    </source>
</evidence>
<dbReference type="CDD" id="cd06261">
    <property type="entry name" value="TM_PBP2"/>
    <property type="match status" value="1"/>
</dbReference>
<dbReference type="GO" id="GO:0042918">
    <property type="term" value="P:alkanesulfonate transmembrane transport"/>
    <property type="evidence" value="ECO:0007669"/>
    <property type="project" value="UniProtKB-ARBA"/>
</dbReference>
<feature type="transmembrane region" description="Helical" evidence="7">
    <location>
        <begin position="133"/>
        <end position="155"/>
    </location>
</feature>
<evidence type="ECO:0000313" key="9">
    <source>
        <dbReference type="EMBL" id="PIV51059.1"/>
    </source>
</evidence>
<dbReference type="AlphaFoldDB" id="A0A2M7DMQ0"/>
<evidence type="ECO:0000256" key="1">
    <source>
        <dbReference type="ARBA" id="ARBA00004651"/>
    </source>
</evidence>
<dbReference type="PROSITE" id="PS50928">
    <property type="entry name" value="ABC_TM1"/>
    <property type="match status" value="1"/>
</dbReference>
<dbReference type="InterPro" id="IPR035906">
    <property type="entry name" value="MetI-like_sf"/>
</dbReference>
<feature type="transmembrane region" description="Helical" evidence="7">
    <location>
        <begin position="107"/>
        <end position="127"/>
    </location>
</feature>
<dbReference type="PANTHER" id="PTHR30151:SF0">
    <property type="entry name" value="ABC TRANSPORTER PERMEASE PROTEIN MJ0413-RELATED"/>
    <property type="match status" value="1"/>
</dbReference>
<sequence length="266" mass="30039">MKKNGQHLELPKWKYVIIALFGSIIIILIWAVLSYLKIVSPIFLSTPTETLKNIFNLFVSGNILKDILVSIIRVLFGFILALIVGLPLGIFCGVFKKIEAFIETNISFLRYIPVAAFIPLAILWFGVSETEKIFLIFIGILPYIILYTSVAAANVEKEYIEVGKTFGANEWQILKKIILPRALPNIWDMARIEMGGAWALVVLAEVIAANSGLGYRLILAQRFLHTTDIFALIIIIGLVGFIIDQLFKLGYFYLFPWAEKSKVKRI</sequence>
<feature type="domain" description="ABC transmembrane type-1" evidence="8">
    <location>
        <begin position="67"/>
        <end position="247"/>
    </location>
</feature>
<dbReference type="PANTHER" id="PTHR30151">
    <property type="entry name" value="ALKANE SULFONATE ABC TRANSPORTER-RELATED, MEMBRANE SUBUNIT"/>
    <property type="match status" value="1"/>
</dbReference>
<organism evidence="9 10">
    <name type="scientific">Candidatus Falkowbacteria bacterium CG02_land_8_20_14_3_00_36_14</name>
    <dbReference type="NCBI Taxonomy" id="1974560"/>
    <lineage>
        <taxon>Bacteria</taxon>
        <taxon>Candidatus Falkowiibacteriota</taxon>
    </lineage>
</organism>
<protein>
    <submittedName>
        <fullName evidence="9">ABC transporter permease</fullName>
    </submittedName>
</protein>
<comment type="caution">
    <text evidence="9">The sequence shown here is derived from an EMBL/GenBank/DDBJ whole genome shotgun (WGS) entry which is preliminary data.</text>
</comment>
<dbReference type="Proteomes" id="UP000228896">
    <property type="component" value="Unassembled WGS sequence"/>
</dbReference>
<evidence type="ECO:0000259" key="8">
    <source>
        <dbReference type="PROSITE" id="PS50928"/>
    </source>
</evidence>
<keyword evidence="5 7" id="KW-1133">Transmembrane helix</keyword>
<evidence type="ECO:0000256" key="5">
    <source>
        <dbReference type="ARBA" id="ARBA00022989"/>
    </source>
</evidence>
<evidence type="ECO:0000313" key="10">
    <source>
        <dbReference type="Proteomes" id="UP000228896"/>
    </source>
</evidence>
<reference evidence="10" key="1">
    <citation type="submission" date="2017-09" db="EMBL/GenBank/DDBJ databases">
        <title>Depth-based differentiation of microbial function through sediment-hosted aquifers and enrichment of novel symbionts in the deep terrestrial subsurface.</title>
        <authorList>
            <person name="Probst A.J."/>
            <person name="Ladd B."/>
            <person name="Jarett J.K."/>
            <person name="Geller-Mcgrath D.E."/>
            <person name="Sieber C.M.K."/>
            <person name="Emerson J.B."/>
            <person name="Anantharaman K."/>
            <person name="Thomas B.C."/>
            <person name="Malmstrom R."/>
            <person name="Stieglmeier M."/>
            <person name="Klingl A."/>
            <person name="Woyke T."/>
            <person name="Ryan C.M."/>
            <person name="Banfield J.F."/>
        </authorList>
    </citation>
    <scope>NUCLEOTIDE SEQUENCE [LARGE SCALE GENOMIC DNA]</scope>
</reference>
<feature type="transmembrane region" description="Helical" evidence="7">
    <location>
        <begin position="67"/>
        <end position="95"/>
    </location>
</feature>
<dbReference type="Pfam" id="PF00528">
    <property type="entry name" value="BPD_transp_1"/>
    <property type="match status" value="1"/>
</dbReference>
<feature type="transmembrane region" description="Helical" evidence="7">
    <location>
        <begin position="12"/>
        <end position="36"/>
    </location>
</feature>
<gene>
    <name evidence="9" type="ORF">COS18_03370</name>
</gene>
<name>A0A2M7DMQ0_9BACT</name>
<dbReference type="EMBL" id="PETS01000085">
    <property type="protein sequence ID" value="PIV51059.1"/>
    <property type="molecule type" value="Genomic_DNA"/>
</dbReference>
<accession>A0A2M7DMQ0</accession>
<feature type="transmembrane region" description="Helical" evidence="7">
    <location>
        <begin position="230"/>
        <end position="255"/>
    </location>
</feature>
<dbReference type="InterPro" id="IPR000515">
    <property type="entry name" value="MetI-like"/>
</dbReference>
<keyword evidence="2 7" id="KW-0813">Transport</keyword>
<keyword evidence="6 7" id="KW-0472">Membrane</keyword>
<dbReference type="FunFam" id="1.10.3720.10:FF:000003">
    <property type="entry name" value="Aliphatic sulfonate ABC transporter permease"/>
    <property type="match status" value="1"/>
</dbReference>